<sequence>MSAVRAHATAPQLTIGITPQDLPDGATEEEHAVWLVSHFLEREVPTESASNNTAGSSAPIFGSTALRPGMHAEMASMNLQARYRERSESRPPTPFPYDDHQTSRIATAPAPNRPQGLRRVRWAGADRNRNRNSSMESPPEHPSPRTLDRLLNEGDQAARRRSAEERQARWSDQSFQEQWSIHLAVLTIRAKHERLDEEQHPWLTYTRRLMNVESIEAWWWVREIKAQQKKRRREENGRR</sequence>
<name>A0ACC0D8L0_9PEZI</name>
<reference evidence="1 2" key="1">
    <citation type="journal article" date="2022" name="New Phytol.">
        <title>Ecological generalism drives hyperdiversity of secondary metabolite gene clusters in xylarialean endophytes.</title>
        <authorList>
            <person name="Franco M.E.E."/>
            <person name="Wisecaver J.H."/>
            <person name="Arnold A.E."/>
            <person name="Ju Y.M."/>
            <person name="Slot J.C."/>
            <person name="Ahrendt S."/>
            <person name="Moore L.P."/>
            <person name="Eastman K.E."/>
            <person name="Scott K."/>
            <person name="Konkel Z."/>
            <person name="Mondo S.J."/>
            <person name="Kuo A."/>
            <person name="Hayes R.D."/>
            <person name="Haridas S."/>
            <person name="Andreopoulos B."/>
            <person name="Riley R."/>
            <person name="LaButti K."/>
            <person name="Pangilinan J."/>
            <person name="Lipzen A."/>
            <person name="Amirebrahimi M."/>
            <person name="Yan J."/>
            <person name="Adam C."/>
            <person name="Keymanesh K."/>
            <person name="Ng V."/>
            <person name="Louie K."/>
            <person name="Northen T."/>
            <person name="Drula E."/>
            <person name="Henrissat B."/>
            <person name="Hsieh H.M."/>
            <person name="Youens-Clark K."/>
            <person name="Lutzoni F."/>
            <person name="Miadlikowska J."/>
            <person name="Eastwood D.C."/>
            <person name="Hamelin R.C."/>
            <person name="Grigoriev I.V."/>
            <person name="U'Ren J.M."/>
        </authorList>
    </citation>
    <scope>NUCLEOTIDE SEQUENCE [LARGE SCALE GENOMIC DNA]</scope>
    <source>
        <strain evidence="1 2">ER1909</strain>
    </source>
</reference>
<protein>
    <submittedName>
        <fullName evidence="1">Uncharacterized protein</fullName>
    </submittedName>
</protein>
<evidence type="ECO:0000313" key="1">
    <source>
        <dbReference type="EMBL" id="KAI6088850.1"/>
    </source>
</evidence>
<gene>
    <name evidence="1" type="ORF">F4821DRAFT_277014</name>
</gene>
<dbReference type="EMBL" id="MU394299">
    <property type="protein sequence ID" value="KAI6088850.1"/>
    <property type="molecule type" value="Genomic_DNA"/>
</dbReference>
<proteinExistence type="predicted"/>
<dbReference type="Proteomes" id="UP001497680">
    <property type="component" value="Unassembled WGS sequence"/>
</dbReference>
<keyword evidence="2" id="KW-1185">Reference proteome</keyword>
<comment type="caution">
    <text evidence="1">The sequence shown here is derived from an EMBL/GenBank/DDBJ whole genome shotgun (WGS) entry which is preliminary data.</text>
</comment>
<accession>A0ACC0D8L0</accession>
<evidence type="ECO:0000313" key="2">
    <source>
        <dbReference type="Proteomes" id="UP001497680"/>
    </source>
</evidence>
<organism evidence="1 2">
    <name type="scientific">Hypoxylon rubiginosum</name>
    <dbReference type="NCBI Taxonomy" id="110542"/>
    <lineage>
        <taxon>Eukaryota</taxon>
        <taxon>Fungi</taxon>
        <taxon>Dikarya</taxon>
        <taxon>Ascomycota</taxon>
        <taxon>Pezizomycotina</taxon>
        <taxon>Sordariomycetes</taxon>
        <taxon>Xylariomycetidae</taxon>
        <taxon>Xylariales</taxon>
        <taxon>Hypoxylaceae</taxon>
        <taxon>Hypoxylon</taxon>
    </lineage>
</organism>